<proteinExistence type="inferred from homology"/>
<feature type="domain" description="Cation efflux protein cytoplasmic" evidence="11">
    <location>
        <begin position="215"/>
        <end position="291"/>
    </location>
</feature>
<evidence type="ECO:0000256" key="5">
    <source>
        <dbReference type="ARBA" id="ARBA00022692"/>
    </source>
</evidence>
<dbReference type="InterPro" id="IPR002524">
    <property type="entry name" value="Cation_efflux"/>
</dbReference>
<keyword evidence="6" id="KW-0862">Zinc</keyword>
<comment type="similarity">
    <text evidence="2">Belongs to the cation diffusion facilitator (CDF) transporter (TC 2.A.4) family. FieF subfamily.</text>
</comment>
<evidence type="ECO:0000256" key="3">
    <source>
        <dbReference type="ARBA" id="ARBA00022448"/>
    </source>
</evidence>
<dbReference type="InterPro" id="IPR027470">
    <property type="entry name" value="Cation_efflux_CTD"/>
</dbReference>
<evidence type="ECO:0000259" key="11">
    <source>
        <dbReference type="Pfam" id="PF16916"/>
    </source>
</evidence>
<comment type="subcellular location">
    <subcellularLocation>
        <location evidence="1">Membrane</location>
        <topology evidence="1">Multi-pass membrane protein</topology>
    </subcellularLocation>
</comment>
<dbReference type="RefSeq" id="WP_136548351.1">
    <property type="nucleotide sequence ID" value="NZ_CP031093.1"/>
</dbReference>
<keyword evidence="6" id="KW-0406">Ion transport</keyword>
<evidence type="ECO:0000256" key="8">
    <source>
        <dbReference type="ARBA" id="ARBA00023136"/>
    </source>
</evidence>
<dbReference type="Proteomes" id="UP000298049">
    <property type="component" value="Chromosome"/>
</dbReference>
<reference evidence="12 13" key="1">
    <citation type="submission" date="2018-07" db="EMBL/GenBank/DDBJ databases">
        <title>Marsedoiliclastica nanhaica gen. nov. sp. nov., a novel marine hydrocarbonoclastic bacterium isolated from an in-situ enriched hydrocarbon-degrading consortium in deep-sea sediment.</title>
        <authorList>
            <person name="Dong C."/>
            <person name="Ma T."/>
            <person name="Liu R."/>
            <person name="Shao Z."/>
        </authorList>
    </citation>
    <scope>NUCLEOTIDE SEQUENCE [LARGE SCALE GENOMIC DNA]</scope>
    <source>
        <strain evidence="13">soil36-7</strain>
    </source>
</reference>
<keyword evidence="4" id="KW-0408">Iron</keyword>
<evidence type="ECO:0000259" key="10">
    <source>
        <dbReference type="Pfam" id="PF01545"/>
    </source>
</evidence>
<feature type="domain" description="Cation efflux protein transmembrane" evidence="10">
    <location>
        <begin position="17"/>
        <end position="209"/>
    </location>
</feature>
<evidence type="ECO:0000256" key="9">
    <source>
        <dbReference type="SAM" id="Phobius"/>
    </source>
</evidence>
<dbReference type="SUPFAM" id="SSF161111">
    <property type="entry name" value="Cation efflux protein transmembrane domain-like"/>
    <property type="match status" value="1"/>
</dbReference>
<dbReference type="Gene3D" id="1.20.1510.10">
    <property type="entry name" value="Cation efflux protein transmembrane domain"/>
    <property type="match status" value="1"/>
</dbReference>
<gene>
    <name evidence="12" type="ORF">soil367_07355</name>
</gene>
<keyword evidence="3" id="KW-0813">Transport</keyword>
<evidence type="ECO:0000313" key="12">
    <source>
        <dbReference type="EMBL" id="QCF25749.1"/>
    </source>
</evidence>
<name>A0A4P7XFK2_9ALTE</name>
<dbReference type="KEGG" id="hmi:soil367_07355"/>
<keyword evidence="7 9" id="KW-1133">Transmembrane helix</keyword>
<dbReference type="EMBL" id="CP031093">
    <property type="protein sequence ID" value="QCF25749.1"/>
    <property type="molecule type" value="Genomic_DNA"/>
</dbReference>
<dbReference type="GO" id="GO:0006829">
    <property type="term" value="P:zinc ion transport"/>
    <property type="evidence" value="ECO:0007669"/>
    <property type="project" value="UniProtKB-KW"/>
</dbReference>
<dbReference type="PANTHER" id="PTHR43840">
    <property type="entry name" value="MITOCHONDRIAL METAL TRANSPORTER 1-RELATED"/>
    <property type="match status" value="1"/>
</dbReference>
<feature type="transmembrane region" description="Helical" evidence="9">
    <location>
        <begin position="165"/>
        <end position="198"/>
    </location>
</feature>
<keyword evidence="6" id="KW-0864">Zinc transport</keyword>
<dbReference type="GO" id="GO:0016020">
    <property type="term" value="C:membrane"/>
    <property type="evidence" value="ECO:0007669"/>
    <property type="project" value="UniProtKB-SubCell"/>
</dbReference>
<evidence type="ECO:0000256" key="2">
    <source>
        <dbReference type="ARBA" id="ARBA00010212"/>
    </source>
</evidence>
<dbReference type="GO" id="GO:0008324">
    <property type="term" value="F:monoatomic cation transmembrane transporter activity"/>
    <property type="evidence" value="ECO:0007669"/>
    <property type="project" value="InterPro"/>
</dbReference>
<keyword evidence="4" id="KW-0410">Iron transport</keyword>
<keyword evidence="5 9" id="KW-0812">Transmembrane</keyword>
<dbReference type="Pfam" id="PF16916">
    <property type="entry name" value="ZT_dimer"/>
    <property type="match status" value="1"/>
</dbReference>
<dbReference type="InterPro" id="IPR027469">
    <property type="entry name" value="Cation_efflux_TMD_sf"/>
</dbReference>
<dbReference type="FunFam" id="1.20.1510.10:FF:000006">
    <property type="entry name" value="Divalent cation efflux transporter"/>
    <property type="match status" value="1"/>
</dbReference>
<dbReference type="NCBIfam" id="TIGR01297">
    <property type="entry name" value="CDF"/>
    <property type="match status" value="1"/>
</dbReference>
<evidence type="ECO:0000313" key="13">
    <source>
        <dbReference type="Proteomes" id="UP000298049"/>
    </source>
</evidence>
<dbReference type="SUPFAM" id="SSF160240">
    <property type="entry name" value="Cation efflux protein cytoplasmic domain-like"/>
    <property type="match status" value="1"/>
</dbReference>
<dbReference type="PANTHER" id="PTHR43840:SF15">
    <property type="entry name" value="MITOCHONDRIAL METAL TRANSPORTER 1-RELATED"/>
    <property type="match status" value="1"/>
</dbReference>
<feature type="transmembrane region" description="Helical" evidence="9">
    <location>
        <begin position="107"/>
        <end position="129"/>
    </location>
</feature>
<evidence type="ECO:0000256" key="6">
    <source>
        <dbReference type="ARBA" id="ARBA00022906"/>
    </source>
</evidence>
<feature type="transmembrane region" description="Helical" evidence="9">
    <location>
        <begin position="83"/>
        <end position="101"/>
    </location>
</feature>
<dbReference type="InterPro" id="IPR036837">
    <property type="entry name" value="Cation_efflux_CTD_sf"/>
</dbReference>
<dbReference type="InterPro" id="IPR050291">
    <property type="entry name" value="CDF_Transporter"/>
</dbReference>
<protein>
    <submittedName>
        <fullName evidence="12">Cation transporter</fullName>
    </submittedName>
</protein>
<keyword evidence="8 9" id="KW-0472">Membrane</keyword>
<organism evidence="12 13">
    <name type="scientific">Hydrocarboniclastica marina</name>
    <dbReference type="NCBI Taxonomy" id="2259620"/>
    <lineage>
        <taxon>Bacteria</taxon>
        <taxon>Pseudomonadati</taxon>
        <taxon>Pseudomonadota</taxon>
        <taxon>Gammaproteobacteria</taxon>
        <taxon>Alteromonadales</taxon>
        <taxon>Alteromonadaceae</taxon>
        <taxon>Hydrocarboniclastica</taxon>
    </lineage>
</organism>
<evidence type="ECO:0000256" key="1">
    <source>
        <dbReference type="ARBA" id="ARBA00004141"/>
    </source>
</evidence>
<evidence type="ECO:0000256" key="4">
    <source>
        <dbReference type="ARBA" id="ARBA00022496"/>
    </source>
</evidence>
<sequence length="385" mass="42140">MNIRADNMRQATKVTLIGMALDGALGAAKIVIGALFNSYALIVDGIHSFSDVVSDLMVLALARMARQEPDEGHPYGHERIETFGTVLMGGVLVAVAGAIAWDSVQRMWLGGSLGIPGWPVLVVAGLSVASKEWIFRYTRRVGTRIGSDLIIANAWHSRSDAFSSIIVFAGALGAMGGFAWLDGIAAILVALIIARIGWDLAWENVKELVDTAMPANDSAEILKLARTTEGVRDVHELRTRKMGQDFLLDLHLQVAPSISVSEGHQIGVRVTENIREAFGNIKDVTFHIDPERDERGPDHLDLPGRAAVLAALKECWEPLLDFNHVGTTRLHYLDERVSVEVFLNSDEAIKPSARAMPNLRAEAIRRAEDLPWLGSVRLWITRPVP</sequence>
<evidence type="ECO:0000256" key="7">
    <source>
        <dbReference type="ARBA" id="ARBA00022989"/>
    </source>
</evidence>
<accession>A0A4P7XFK2</accession>
<dbReference type="AlphaFoldDB" id="A0A4P7XFK2"/>
<dbReference type="Gene3D" id="3.30.70.1350">
    <property type="entry name" value="Cation efflux protein, cytoplasmic domain"/>
    <property type="match status" value="1"/>
</dbReference>
<dbReference type="Pfam" id="PF01545">
    <property type="entry name" value="Cation_efflux"/>
    <property type="match status" value="1"/>
</dbReference>
<dbReference type="GO" id="GO:0006826">
    <property type="term" value="P:iron ion transport"/>
    <property type="evidence" value="ECO:0007669"/>
    <property type="project" value="UniProtKB-KW"/>
</dbReference>
<dbReference type="OrthoDB" id="9806522at2"/>
<dbReference type="InterPro" id="IPR058533">
    <property type="entry name" value="Cation_efflux_TM"/>
</dbReference>
<keyword evidence="13" id="KW-1185">Reference proteome</keyword>